<reference evidence="3 4" key="1">
    <citation type="submission" date="2023-09" db="EMBL/GenBank/DDBJ databases">
        <title>Genomes of two closely related lineages of the louse Polyplax serrata with different host specificities.</title>
        <authorList>
            <person name="Martinu J."/>
            <person name="Tarabai H."/>
            <person name="Stefka J."/>
            <person name="Hypsa V."/>
        </authorList>
    </citation>
    <scope>NUCLEOTIDE SEQUENCE [LARGE SCALE GENOMIC DNA]</scope>
    <source>
        <strain evidence="3">98ZLc_SE</strain>
    </source>
</reference>
<feature type="compositionally biased region" description="Polar residues" evidence="2">
    <location>
        <begin position="1000"/>
        <end position="1012"/>
    </location>
</feature>
<feature type="region of interest" description="Disordered" evidence="2">
    <location>
        <begin position="142"/>
        <end position="166"/>
    </location>
</feature>
<proteinExistence type="predicted"/>
<feature type="compositionally biased region" description="Basic residues" evidence="2">
    <location>
        <begin position="620"/>
        <end position="630"/>
    </location>
</feature>
<dbReference type="EMBL" id="JAWJWF010000001">
    <property type="protein sequence ID" value="KAK6641970.1"/>
    <property type="molecule type" value="Genomic_DNA"/>
</dbReference>
<keyword evidence="1" id="KW-0175">Coiled coil</keyword>
<name>A0ABR1BEV1_POLSC</name>
<keyword evidence="4" id="KW-1185">Reference proteome</keyword>
<accession>A0ABR1BEV1</accession>
<feature type="compositionally biased region" description="Basic and acidic residues" evidence="2">
    <location>
        <begin position="153"/>
        <end position="166"/>
    </location>
</feature>
<evidence type="ECO:0000313" key="3">
    <source>
        <dbReference type="EMBL" id="KAK6641970.1"/>
    </source>
</evidence>
<dbReference type="Proteomes" id="UP001359485">
    <property type="component" value="Unassembled WGS sequence"/>
</dbReference>
<feature type="region of interest" description="Disordered" evidence="2">
    <location>
        <begin position="705"/>
        <end position="806"/>
    </location>
</feature>
<evidence type="ECO:0000313" key="4">
    <source>
        <dbReference type="Proteomes" id="UP001359485"/>
    </source>
</evidence>
<evidence type="ECO:0000256" key="1">
    <source>
        <dbReference type="SAM" id="Coils"/>
    </source>
</evidence>
<protein>
    <submittedName>
        <fullName evidence="3">Uncharacterized protein</fullName>
    </submittedName>
</protein>
<feature type="coiled-coil region" evidence="1">
    <location>
        <begin position="916"/>
        <end position="950"/>
    </location>
</feature>
<comment type="caution">
    <text evidence="3">The sequence shown here is derived from an EMBL/GenBank/DDBJ whole genome shotgun (WGS) entry which is preliminary data.</text>
</comment>
<feature type="region of interest" description="Disordered" evidence="2">
    <location>
        <begin position="999"/>
        <end position="1019"/>
    </location>
</feature>
<feature type="compositionally biased region" description="Basic and acidic residues" evidence="2">
    <location>
        <begin position="733"/>
        <end position="753"/>
    </location>
</feature>
<gene>
    <name evidence="3" type="ORF">RUM44_013691</name>
</gene>
<feature type="region of interest" description="Disordered" evidence="2">
    <location>
        <begin position="855"/>
        <end position="903"/>
    </location>
</feature>
<feature type="compositionally biased region" description="Basic and acidic residues" evidence="2">
    <location>
        <begin position="866"/>
        <end position="895"/>
    </location>
</feature>
<feature type="region of interest" description="Disordered" evidence="2">
    <location>
        <begin position="609"/>
        <end position="637"/>
    </location>
</feature>
<feature type="compositionally biased region" description="Basic and acidic residues" evidence="2">
    <location>
        <begin position="705"/>
        <end position="722"/>
    </location>
</feature>
<evidence type="ECO:0000256" key="2">
    <source>
        <dbReference type="SAM" id="MobiDB-lite"/>
    </source>
</evidence>
<organism evidence="3 4">
    <name type="scientific">Polyplax serrata</name>
    <name type="common">Common mouse louse</name>
    <dbReference type="NCBI Taxonomy" id="468196"/>
    <lineage>
        <taxon>Eukaryota</taxon>
        <taxon>Metazoa</taxon>
        <taxon>Ecdysozoa</taxon>
        <taxon>Arthropoda</taxon>
        <taxon>Hexapoda</taxon>
        <taxon>Insecta</taxon>
        <taxon>Pterygota</taxon>
        <taxon>Neoptera</taxon>
        <taxon>Paraneoptera</taxon>
        <taxon>Psocodea</taxon>
        <taxon>Troctomorpha</taxon>
        <taxon>Phthiraptera</taxon>
        <taxon>Anoplura</taxon>
        <taxon>Polyplacidae</taxon>
        <taxon>Polyplax</taxon>
    </lineage>
</organism>
<sequence>MEESIRRAERLVHATNSALAQMKFSLTFDSSKREPQVKGRVNSDCGSKKKNSSFYLGDELEQFEQNFRLEANEMLLQMDKLMDANAIVAGTNRLASTQAAKARDRMKEINRKVTARRFDLPRFAEESRQKLHNLITDEDFSVPTKPVSKHPVLSKDTKSSREEHPVRDMLTKATPRSIDKTDSVRLASIEQPARNRSKEELKSKLLETQEIVDRGFHTARQLTQRVASISKGDKKIEKTPNSGETIVSDVTFTKSLDQSRKSESNETLRTVVSQKCSTCHRSKRKSKESNANRVKENESCARVPDKVPKESNHCLVHIKRLECKNQKFVPKLNLQRLPSVTIKGGLQIQKIHNLEIPPEAAPRAPQMSNTAITILSHDDIERERSKKALEDIRRENSFCQGDSDQGNRIECSRCGNLIKVRDKLTNPKELDRLLQKCDFNVFDPRIDEFVEKTAGFRSRDSIAALPVEQDEPQVKEPVKQKESVVIAEEIREKSTAEEKTKANSSKIKSWGSRTPLKIKELSQQLTKKYWEQTNEMEETHQELDNILKSLFKKIDDSRELFSDVNKKDVELCRKRQNLQATEPVMICLTENYGEKENEDLVKDNKIQNATERMSDDRRNTCKRRERRKKLDKKDVKNKCKSRTSDTLRANELKLLKFFSEEAKETPVRTGTVEEEKKLECLQSISPRCPSIGAVILKEIYQEKEKEKSERKVVDEETVKEKTPNVISSVSTESIREDGHHETLDSDAEPKTENDYESDFEGESTTFKNDSSHNEDAVNKLSTISEVDSELEKKVSEPKDRSISTENTLDMSGIEVLDLSKSKDMNNEIVDVVNRAFEKGVAYTLKHQSKALEDMKPEVVLPGTPKTPERKNIDNLEEIRSSSGKSDRSKSAKSKSELSPLQKSSSTEVVASLKEVLSALQDQFARTQTLADKLTENVKSLKKENQNSTVESPKFGSEVLPLPWQVSLDSGLGSDIVSNLQRLRKDSNVLISPKLKEHKSPFNNFQASSTPRSPKNAGNRKVVVHDEKSNATELGLSDNDGPSIGEVVMLNSDDTNKSNSVGSLVRANIRNGKKLPGHSLTPWQIMEQGKVAASLPLEIANDEEASYSEGEIRNNVFLESDSSSMQSIGEESSGGSFKQKLIVLKQLKKESFDYARIQDEFFLSGKEDLQLNKKVVKYKI</sequence>
<feature type="compositionally biased region" description="Basic and acidic residues" evidence="2">
    <location>
        <begin position="789"/>
        <end position="802"/>
    </location>
</feature>